<proteinExistence type="predicted"/>
<evidence type="ECO:0000313" key="3">
    <source>
        <dbReference type="EMBL" id="ODS32017.1"/>
    </source>
</evidence>
<feature type="transmembrane region" description="Helical" evidence="1">
    <location>
        <begin position="21"/>
        <end position="38"/>
    </location>
</feature>
<dbReference type="InterPro" id="IPR014729">
    <property type="entry name" value="Rossmann-like_a/b/a_fold"/>
</dbReference>
<organism evidence="3 4">
    <name type="scientific">Candidatus Scalindua rubra</name>
    <dbReference type="NCBI Taxonomy" id="1872076"/>
    <lineage>
        <taxon>Bacteria</taxon>
        <taxon>Pseudomonadati</taxon>
        <taxon>Planctomycetota</taxon>
        <taxon>Candidatus Brocadiia</taxon>
        <taxon>Candidatus Brocadiales</taxon>
        <taxon>Candidatus Scalinduaceae</taxon>
        <taxon>Candidatus Scalindua</taxon>
    </lineage>
</organism>
<dbReference type="EMBL" id="MAYW01000082">
    <property type="protein sequence ID" value="ODS32017.1"/>
    <property type="molecule type" value="Genomic_DNA"/>
</dbReference>
<dbReference type="AlphaFoldDB" id="A0A1E3X8Q8"/>
<dbReference type="Proteomes" id="UP000094056">
    <property type="component" value="Unassembled WGS sequence"/>
</dbReference>
<evidence type="ECO:0000256" key="1">
    <source>
        <dbReference type="SAM" id="Phobius"/>
    </source>
</evidence>
<dbReference type="Pfam" id="PF02698">
    <property type="entry name" value="DUF218"/>
    <property type="match status" value="1"/>
</dbReference>
<comment type="caution">
    <text evidence="3">The sequence shown here is derived from an EMBL/GenBank/DDBJ whole genome shotgun (WGS) entry which is preliminary data.</text>
</comment>
<feature type="domain" description="DUF218" evidence="2">
    <location>
        <begin position="56"/>
        <end position="186"/>
    </location>
</feature>
<gene>
    <name evidence="3" type="ORF">SCARUB_02872</name>
</gene>
<dbReference type="InterPro" id="IPR003848">
    <property type="entry name" value="DUF218"/>
</dbReference>
<evidence type="ECO:0000259" key="2">
    <source>
        <dbReference type="Pfam" id="PF02698"/>
    </source>
</evidence>
<protein>
    <recommendedName>
        <fullName evidence="2">DUF218 domain-containing protein</fullName>
    </recommendedName>
</protein>
<keyword evidence="1" id="KW-0812">Transmembrane</keyword>
<accession>A0A1E3X8Q8</accession>
<keyword evidence="1" id="KW-0472">Membrane</keyword>
<name>A0A1E3X8Q8_9BACT</name>
<dbReference type="Gene3D" id="3.40.50.620">
    <property type="entry name" value="HUPs"/>
    <property type="match status" value="1"/>
</dbReference>
<keyword evidence="1" id="KW-1133">Transmembrane helix</keyword>
<reference evidence="3 4" key="1">
    <citation type="submission" date="2016-07" db="EMBL/GenBank/DDBJ databases">
        <title>Draft genome of Scalindua rubra, obtained from a brine-seawater interface in the Red Sea, sheds light on salt adaptation in anammox bacteria.</title>
        <authorList>
            <person name="Speth D.R."/>
            <person name="Lagkouvardos I."/>
            <person name="Wang Y."/>
            <person name="Qian P.-Y."/>
            <person name="Dutilh B.E."/>
            <person name="Jetten M.S."/>
        </authorList>
    </citation>
    <scope>NUCLEOTIDE SEQUENCE [LARGE SCALE GENOMIC DNA]</scope>
    <source>
        <strain evidence="3">BSI-1</strain>
    </source>
</reference>
<evidence type="ECO:0000313" key="4">
    <source>
        <dbReference type="Proteomes" id="UP000094056"/>
    </source>
</evidence>
<sequence>MKDNFFFRRKTTWKTTLSFKLIIFFSFFFVIVLFRDFWLQSIYEILVPEPNIEVADAILIEGWTNDKEIQLAVDLFKRGFGKYIFTSGYKIGRFADCYKSDNYAEVTKEQVSKMGIEDYKIIPIIQPERGTYNEAISSKLLFEKYNIKSVLIVTTNWHMLRTYLTYKKVFEGKPITFYLAPVEAEMCKVNNWWKSHYGLEYLFGEYLKLIYYWCKGYI</sequence>
<dbReference type="CDD" id="cd06259">
    <property type="entry name" value="YdcF-like"/>
    <property type="match status" value="1"/>
</dbReference>